<keyword evidence="3" id="KW-1185">Reference proteome</keyword>
<proteinExistence type="predicted"/>
<accession>A0A9W6QZI1</accession>
<sequence>MNAGQYPPPQPRPPRPMAAQPAAQPTIPHPGVPAPPPARPEQGVLGARPMPPVPARTQPQQAPPQQVSAQQAPPQQVSAQQALPQQVSAQQAQQGSAREALGRSGLAVGIPAPLPPGPPAPSGPSGPSGGQRHVVREQREWRTRRHRSIPRLRIGAHYASERALNLLQVSASSFGIGLGRDSNGVPIAVSLFRPEPVTVDLVGGAWAARLLAYRALRSGARLMVFSDQWAYWVQFGQSVTGRSDRVAVLAPDADAGVTASADAPVLCLHDTAPAPGQPQPWQTRLQLHRRVAPERVAAVRDADMLLMQRLTPNEAGLIAPVLGLPPQTVGQLQTLRDDMMALITQGGNRYVWLDQVPAEVHWLGRPGRY</sequence>
<name>A0A9W6QZI1_9PSEU</name>
<feature type="compositionally biased region" description="Pro residues" evidence="1">
    <location>
        <begin position="112"/>
        <end position="124"/>
    </location>
</feature>
<evidence type="ECO:0000256" key="1">
    <source>
        <dbReference type="SAM" id="MobiDB-lite"/>
    </source>
</evidence>
<comment type="caution">
    <text evidence="2">The sequence shown here is derived from an EMBL/GenBank/DDBJ whole genome shotgun (WGS) entry which is preliminary data.</text>
</comment>
<evidence type="ECO:0000313" key="2">
    <source>
        <dbReference type="EMBL" id="GLY64810.1"/>
    </source>
</evidence>
<dbReference type="AlphaFoldDB" id="A0A9W6QZI1"/>
<dbReference type="Proteomes" id="UP001165136">
    <property type="component" value="Unassembled WGS sequence"/>
</dbReference>
<dbReference type="EMBL" id="BSTI01000003">
    <property type="protein sequence ID" value="GLY64810.1"/>
    <property type="molecule type" value="Genomic_DNA"/>
</dbReference>
<reference evidence="2" key="1">
    <citation type="submission" date="2023-03" db="EMBL/GenBank/DDBJ databases">
        <title>Amycolatopsis taiwanensis NBRC 103393.</title>
        <authorList>
            <person name="Ichikawa N."/>
            <person name="Sato H."/>
            <person name="Tonouchi N."/>
        </authorList>
    </citation>
    <scope>NUCLEOTIDE SEQUENCE</scope>
    <source>
        <strain evidence="2">NBRC 103393</strain>
    </source>
</reference>
<feature type="compositionally biased region" description="Pro residues" evidence="1">
    <location>
        <begin position="27"/>
        <end position="39"/>
    </location>
</feature>
<feature type="compositionally biased region" description="Pro residues" evidence="1">
    <location>
        <begin position="1"/>
        <end position="16"/>
    </location>
</feature>
<feature type="compositionally biased region" description="Low complexity" evidence="1">
    <location>
        <begin position="17"/>
        <end position="26"/>
    </location>
</feature>
<gene>
    <name evidence="2" type="ORF">Atai01_14290</name>
</gene>
<protein>
    <submittedName>
        <fullName evidence="2">Uncharacterized protein</fullName>
    </submittedName>
</protein>
<evidence type="ECO:0000313" key="3">
    <source>
        <dbReference type="Proteomes" id="UP001165136"/>
    </source>
</evidence>
<organism evidence="2 3">
    <name type="scientific">Amycolatopsis taiwanensis</name>
    <dbReference type="NCBI Taxonomy" id="342230"/>
    <lineage>
        <taxon>Bacteria</taxon>
        <taxon>Bacillati</taxon>
        <taxon>Actinomycetota</taxon>
        <taxon>Actinomycetes</taxon>
        <taxon>Pseudonocardiales</taxon>
        <taxon>Pseudonocardiaceae</taxon>
        <taxon>Amycolatopsis</taxon>
    </lineage>
</organism>
<feature type="compositionally biased region" description="Low complexity" evidence="1">
    <location>
        <begin position="55"/>
        <end position="97"/>
    </location>
</feature>
<dbReference type="RefSeq" id="WP_027941952.1">
    <property type="nucleotide sequence ID" value="NZ_BSTI01000003.1"/>
</dbReference>
<feature type="region of interest" description="Disordered" evidence="1">
    <location>
        <begin position="1"/>
        <end position="143"/>
    </location>
</feature>